<evidence type="ECO:0000313" key="1">
    <source>
        <dbReference type="EMBL" id="VDK24713.1"/>
    </source>
</evidence>
<proteinExistence type="predicted"/>
<evidence type="ECO:0000313" key="2">
    <source>
        <dbReference type="Proteomes" id="UP000267096"/>
    </source>
</evidence>
<dbReference type="Proteomes" id="UP000267096">
    <property type="component" value="Unassembled WGS sequence"/>
</dbReference>
<gene>
    <name evidence="1" type="ORF">ASIM_LOCUS4912</name>
</gene>
<dbReference type="OrthoDB" id="5851039at2759"/>
<dbReference type="EMBL" id="UYRR01009120">
    <property type="protein sequence ID" value="VDK24713.1"/>
    <property type="molecule type" value="Genomic_DNA"/>
</dbReference>
<accession>A0A0M3JBY2</accession>
<reference evidence="1 2" key="2">
    <citation type="submission" date="2018-11" db="EMBL/GenBank/DDBJ databases">
        <authorList>
            <consortium name="Pathogen Informatics"/>
        </authorList>
    </citation>
    <scope>NUCLEOTIDE SEQUENCE [LARGE SCALE GENOMIC DNA]</scope>
</reference>
<dbReference type="AlphaFoldDB" id="A0A0M3JBY2"/>
<name>A0A0M3JBY2_ANISI</name>
<reference evidence="3" key="1">
    <citation type="submission" date="2017-02" db="UniProtKB">
        <authorList>
            <consortium name="WormBaseParasite"/>
        </authorList>
    </citation>
    <scope>IDENTIFICATION</scope>
</reference>
<protein>
    <submittedName>
        <fullName evidence="3">MH2 domain-containing protein</fullName>
    </submittedName>
</protein>
<keyword evidence="2" id="KW-1185">Reference proteome</keyword>
<evidence type="ECO:0000313" key="3">
    <source>
        <dbReference type="WBParaSite" id="ASIM_0000511001-mRNA-1"/>
    </source>
</evidence>
<dbReference type="WBParaSite" id="ASIM_0000511001-mRNA-1">
    <property type="protein sequence ID" value="ASIM_0000511001-mRNA-1"/>
    <property type="gene ID" value="ASIM_0000511001"/>
</dbReference>
<organism evidence="3">
    <name type="scientific">Anisakis simplex</name>
    <name type="common">Herring worm</name>
    <dbReference type="NCBI Taxonomy" id="6269"/>
    <lineage>
        <taxon>Eukaryota</taxon>
        <taxon>Metazoa</taxon>
        <taxon>Ecdysozoa</taxon>
        <taxon>Nematoda</taxon>
        <taxon>Chromadorea</taxon>
        <taxon>Rhabditida</taxon>
        <taxon>Spirurina</taxon>
        <taxon>Ascaridomorpha</taxon>
        <taxon>Ascaridoidea</taxon>
        <taxon>Anisakidae</taxon>
        <taxon>Anisakis</taxon>
        <taxon>Anisakis simplex complex</taxon>
    </lineage>
</organism>
<sequence length="68" mass="7602">MALNHFRQPSNVPNLDLNAAIVANQEYFLRKAPKQVTFPGTCNSMRQWEMGDPPLVVNTIQCVLSNAT</sequence>